<protein>
    <recommendedName>
        <fullName evidence="8">Pantothenate synthetase</fullName>
        <shortName evidence="8">PS</shortName>
        <ecNumber evidence="8">6.3.2.1</ecNumber>
    </recommendedName>
    <alternativeName>
        <fullName evidence="8">Pantoate--beta-alanine ligase</fullName>
    </alternativeName>
    <alternativeName>
        <fullName evidence="8">Pantoate-activating enzyme</fullName>
    </alternativeName>
</protein>
<dbReference type="PANTHER" id="PTHR21299">
    <property type="entry name" value="CYTIDYLATE KINASE/PANTOATE-BETA-ALANINE LIGASE"/>
    <property type="match status" value="1"/>
</dbReference>
<dbReference type="UniPathway" id="UPA00028">
    <property type="reaction ID" value="UER00005"/>
</dbReference>
<keyword evidence="6 8" id="KW-0067">ATP-binding</keyword>
<evidence type="ECO:0000256" key="6">
    <source>
        <dbReference type="ARBA" id="ARBA00022840"/>
    </source>
</evidence>
<evidence type="ECO:0000256" key="7">
    <source>
        <dbReference type="ARBA" id="ARBA00048258"/>
    </source>
</evidence>
<feature type="binding site" evidence="8">
    <location>
        <position position="61"/>
    </location>
    <ligand>
        <name>beta-alanine</name>
        <dbReference type="ChEBI" id="CHEBI:57966"/>
    </ligand>
</feature>
<dbReference type="InterPro" id="IPR004821">
    <property type="entry name" value="Cyt_trans-like"/>
</dbReference>
<comment type="subcellular location">
    <subcellularLocation>
        <location evidence="8">Cytoplasm</location>
    </subcellularLocation>
</comment>
<comment type="caution">
    <text evidence="9">The sequence shown here is derived from an EMBL/GenBank/DDBJ whole genome shotgun (WGS) entry which is preliminary data.</text>
</comment>
<evidence type="ECO:0000256" key="5">
    <source>
        <dbReference type="ARBA" id="ARBA00022741"/>
    </source>
</evidence>
<keyword evidence="8" id="KW-0963">Cytoplasm</keyword>
<comment type="similarity">
    <text evidence="2 8">Belongs to the pantothenate synthetase family.</text>
</comment>
<dbReference type="NCBIfam" id="TIGR00018">
    <property type="entry name" value="panC"/>
    <property type="match status" value="1"/>
</dbReference>
<keyword evidence="3 8" id="KW-0436">Ligase</keyword>
<dbReference type="HAMAP" id="MF_00158">
    <property type="entry name" value="PanC"/>
    <property type="match status" value="1"/>
</dbReference>
<feature type="binding site" evidence="8">
    <location>
        <begin position="186"/>
        <end position="189"/>
    </location>
    <ligand>
        <name>ATP</name>
        <dbReference type="ChEBI" id="CHEBI:30616"/>
    </ligand>
</feature>
<keyword evidence="4 8" id="KW-0566">Pantothenate biosynthesis</keyword>
<dbReference type="NCBIfam" id="TIGR00125">
    <property type="entry name" value="cyt_tran_rel"/>
    <property type="match status" value="1"/>
</dbReference>
<name>A0A0Q9Z3N2_9FLAO</name>
<feature type="binding site" evidence="8">
    <location>
        <position position="178"/>
    </location>
    <ligand>
        <name>ATP</name>
        <dbReference type="ChEBI" id="CHEBI:30616"/>
    </ligand>
</feature>
<feature type="binding site" evidence="8">
    <location>
        <begin position="149"/>
        <end position="152"/>
    </location>
    <ligand>
        <name>ATP</name>
        <dbReference type="ChEBI" id="CHEBI:30616"/>
    </ligand>
</feature>
<comment type="miscellaneous">
    <text evidence="8">The reaction proceeds by a bi uni uni bi ping pong mechanism.</text>
</comment>
<dbReference type="RefSeq" id="WP_057482800.1">
    <property type="nucleotide sequence ID" value="NZ_BMWR01000005.1"/>
</dbReference>
<evidence type="ECO:0000256" key="2">
    <source>
        <dbReference type="ARBA" id="ARBA00009256"/>
    </source>
</evidence>
<evidence type="ECO:0000256" key="8">
    <source>
        <dbReference type="HAMAP-Rule" id="MF_00158"/>
    </source>
</evidence>
<comment type="catalytic activity">
    <reaction evidence="7 8">
        <text>(R)-pantoate + beta-alanine + ATP = (R)-pantothenate + AMP + diphosphate + H(+)</text>
        <dbReference type="Rhea" id="RHEA:10912"/>
        <dbReference type="ChEBI" id="CHEBI:15378"/>
        <dbReference type="ChEBI" id="CHEBI:15980"/>
        <dbReference type="ChEBI" id="CHEBI:29032"/>
        <dbReference type="ChEBI" id="CHEBI:30616"/>
        <dbReference type="ChEBI" id="CHEBI:33019"/>
        <dbReference type="ChEBI" id="CHEBI:57966"/>
        <dbReference type="ChEBI" id="CHEBI:456215"/>
        <dbReference type="EC" id="6.3.2.1"/>
    </reaction>
</comment>
<dbReference type="Pfam" id="PF02569">
    <property type="entry name" value="Pantoate_ligase"/>
    <property type="match status" value="1"/>
</dbReference>
<dbReference type="Gene3D" id="3.30.1300.10">
    <property type="entry name" value="Pantoate-beta-alanine ligase, C-terminal domain"/>
    <property type="match status" value="1"/>
</dbReference>
<organism evidence="9 10">
    <name type="scientific">Salegentibacter mishustinae</name>
    <dbReference type="NCBI Taxonomy" id="270918"/>
    <lineage>
        <taxon>Bacteria</taxon>
        <taxon>Pseudomonadati</taxon>
        <taxon>Bacteroidota</taxon>
        <taxon>Flavobacteriia</taxon>
        <taxon>Flavobacteriales</taxon>
        <taxon>Flavobacteriaceae</taxon>
        <taxon>Salegentibacter</taxon>
    </lineage>
</organism>
<dbReference type="EC" id="6.3.2.1" evidence="8"/>
<dbReference type="OrthoDB" id="9773087at2"/>
<evidence type="ECO:0000313" key="9">
    <source>
        <dbReference type="EMBL" id="KRG27451.1"/>
    </source>
</evidence>
<dbReference type="EMBL" id="LKTP01000035">
    <property type="protein sequence ID" value="KRG27451.1"/>
    <property type="molecule type" value="Genomic_DNA"/>
</dbReference>
<gene>
    <name evidence="8" type="primary">panC</name>
    <name evidence="9" type="ORF">APR42_10225</name>
</gene>
<feature type="active site" description="Proton donor" evidence="8">
    <location>
        <position position="37"/>
    </location>
</feature>
<keyword evidence="10" id="KW-1185">Reference proteome</keyword>
<dbReference type="Gene3D" id="3.40.50.620">
    <property type="entry name" value="HUPs"/>
    <property type="match status" value="1"/>
</dbReference>
<proteinExistence type="inferred from homology"/>
<dbReference type="GO" id="GO:0005829">
    <property type="term" value="C:cytosol"/>
    <property type="evidence" value="ECO:0007669"/>
    <property type="project" value="TreeGrafter"/>
</dbReference>
<sequence length="285" mass="32719">MQVFKEKTPLQEAIKAAKSKAETIGLVPTMGALHQGHLSLVKQALEVCDRVIISIFVNPTQFDNPKDLEKYPRTLPEDIKLLEEASSNLWVFAPTANELYGDNISSEQFNFDGLEQVMEGKHRKGHFDGVGTIVKRLFEIITPHKAFFGEKDFQQLQIVRKLIEKTGLPVEIIGCPILREDNGLARSSRNERLNTNEREKASFIYQTLLKVKELFGTKSAEYIHNWVKEQFTNHPVLKLEYFEIADTRTLEKINRKRKGNTYRAFIAAYVDDIRLIDNIALNNEE</sequence>
<keyword evidence="5 8" id="KW-0547">Nucleotide-binding</keyword>
<feature type="binding site" evidence="8">
    <location>
        <begin position="30"/>
        <end position="37"/>
    </location>
    <ligand>
        <name>ATP</name>
        <dbReference type="ChEBI" id="CHEBI:30616"/>
    </ligand>
</feature>
<dbReference type="SUPFAM" id="SSF52374">
    <property type="entry name" value="Nucleotidylyl transferase"/>
    <property type="match status" value="1"/>
</dbReference>
<dbReference type="STRING" id="270918.APR42_10225"/>
<comment type="subunit">
    <text evidence="8">Homodimer.</text>
</comment>
<evidence type="ECO:0000313" key="10">
    <source>
        <dbReference type="Proteomes" id="UP000051643"/>
    </source>
</evidence>
<evidence type="ECO:0000256" key="3">
    <source>
        <dbReference type="ARBA" id="ARBA00022598"/>
    </source>
</evidence>
<comment type="pathway">
    <text evidence="1 8">Cofactor biosynthesis; (R)-pantothenate biosynthesis; (R)-pantothenate from (R)-pantoate and beta-alanine: step 1/1.</text>
</comment>
<dbReference type="Proteomes" id="UP000051643">
    <property type="component" value="Unassembled WGS sequence"/>
</dbReference>
<evidence type="ECO:0000256" key="4">
    <source>
        <dbReference type="ARBA" id="ARBA00022655"/>
    </source>
</evidence>
<dbReference type="AlphaFoldDB" id="A0A0Q9Z3N2"/>
<feature type="binding site" evidence="8">
    <location>
        <position position="61"/>
    </location>
    <ligand>
        <name>(R)-pantoate</name>
        <dbReference type="ChEBI" id="CHEBI:15980"/>
    </ligand>
</feature>
<dbReference type="InterPro" id="IPR014729">
    <property type="entry name" value="Rossmann-like_a/b/a_fold"/>
</dbReference>
<feature type="binding site" evidence="8">
    <location>
        <position position="155"/>
    </location>
    <ligand>
        <name>(R)-pantoate</name>
        <dbReference type="ChEBI" id="CHEBI:15980"/>
    </ligand>
</feature>
<dbReference type="PANTHER" id="PTHR21299:SF1">
    <property type="entry name" value="PANTOATE--BETA-ALANINE LIGASE"/>
    <property type="match status" value="1"/>
</dbReference>
<dbReference type="InterPro" id="IPR003721">
    <property type="entry name" value="Pantoate_ligase"/>
</dbReference>
<reference evidence="9" key="1">
    <citation type="submission" date="2015-10" db="EMBL/GenBank/DDBJ databases">
        <title>Draft genome sequence of Salegentibacter mishustinae KCTC 12263.</title>
        <authorList>
            <person name="Lin W."/>
            <person name="Zheng Q."/>
        </authorList>
    </citation>
    <scope>NUCLEOTIDE SEQUENCE [LARGE SCALE GENOMIC DNA]</scope>
    <source>
        <strain evidence="9">KCTC 12263</strain>
    </source>
</reference>
<dbReference type="CDD" id="cd00560">
    <property type="entry name" value="PanC"/>
    <property type="match status" value="1"/>
</dbReference>
<dbReference type="GO" id="GO:0005524">
    <property type="term" value="F:ATP binding"/>
    <property type="evidence" value="ECO:0007669"/>
    <property type="project" value="UniProtKB-KW"/>
</dbReference>
<evidence type="ECO:0000256" key="1">
    <source>
        <dbReference type="ARBA" id="ARBA00004990"/>
    </source>
</evidence>
<dbReference type="InterPro" id="IPR042176">
    <property type="entry name" value="Pantoate_ligase_C"/>
</dbReference>
<dbReference type="GO" id="GO:0015940">
    <property type="term" value="P:pantothenate biosynthetic process"/>
    <property type="evidence" value="ECO:0007669"/>
    <property type="project" value="UniProtKB-UniRule"/>
</dbReference>
<dbReference type="GO" id="GO:0004592">
    <property type="term" value="F:pantoate-beta-alanine ligase activity"/>
    <property type="evidence" value="ECO:0007669"/>
    <property type="project" value="UniProtKB-UniRule"/>
</dbReference>
<comment type="function">
    <text evidence="8">Catalyzes the condensation of pantoate with beta-alanine in an ATP-dependent reaction via a pantoyl-adenylate intermediate.</text>
</comment>
<accession>A0A0Q9Z3N2</accession>